<evidence type="ECO:0000313" key="2">
    <source>
        <dbReference type="EMBL" id="CAG8949006.1"/>
    </source>
</evidence>
<dbReference type="Gene3D" id="3.80.10.10">
    <property type="entry name" value="Ribonuclease Inhibitor"/>
    <property type="match status" value="1"/>
</dbReference>
<dbReference type="InterPro" id="IPR032675">
    <property type="entry name" value="LRR_dom_sf"/>
</dbReference>
<feature type="coiled-coil region" evidence="1">
    <location>
        <begin position="77"/>
        <end position="104"/>
    </location>
</feature>
<protein>
    <submittedName>
        <fullName evidence="2">Uncharacterized protein</fullName>
    </submittedName>
</protein>
<keyword evidence="3" id="KW-1185">Reference proteome</keyword>
<reference evidence="2" key="1">
    <citation type="submission" date="2021-07" db="EMBL/GenBank/DDBJ databases">
        <authorList>
            <person name="Durling M."/>
        </authorList>
    </citation>
    <scope>NUCLEOTIDE SEQUENCE</scope>
</reference>
<evidence type="ECO:0000256" key="1">
    <source>
        <dbReference type="SAM" id="Coils"/>
    </source>
</evidence>
<dbReference type="AlphaFoldDB" id="A0A9N9KLA1"/>
<organism evidence="2 3">
    <name type="scientific">Hymenoscyphus fraxineus</name>
    <dbReference type="NCBI Taxonomy" id="746836"/>
    <lineage>
        <taxon>Eukaryota</taxon>
        <taxon>Fungi</taxon>
        <taxon>Dikarya</taxon>
        <taxon>Ascomycota</taxon>
        <taxon>Pezizomycotina</taxon>
        <taxon>Leotiomycetes</taxon>
        <taxon>Helotiales</taxon>
        <taxon>Helotiaceae</taxon>
        <taxon>Hymenoscyphus</taxon>
    </lineage>
</organism>
<sequence>MRRLFVQAVDPSESIQSPFKGSIQSLNTVFRHGGTIKFPFIIESKELYLNPSSTLLKLFFIAEHTMPEGFEGFSLTCKRIQEVAERFREKHNQLKRRYRNFQYNWPAQEYYNAFTNQFLEDGGAANLIYSPLHLIQRISEEPRIARYITSAKLAERGTHAVFEVRCRFIDRVRSTLTLLPLLQSSPYIKDASLDPLDFYEVLLSEYVTGSEAKLSIAFLLALLPNLINVQLDLGGRHLPHNHPSAEPRRKQLLDVVIDRANDPSYPTAALSKLNTLVATKNRATGTVHHLTTAEVEPYLTIKSLRRYVLTTKPDVPPSCDFNCTTWFPSNRLSNERTTEGLETFAVMGFDTTVPELRYMLGQFPRLKTLKFCYSMSGPGPAGGLETIEILSETLEELHFLDFNAENIGDDFVQSMHSFKKLKCLRLDFDSVFDRLKIIDHGLPKITQFLPHTLEKLVLVMNELFTDLHTLWSFLYEVHSGSEDGVRVLPKLENITILTEHTTETAQEGFERLSDIYKQSYNTLENCDRIQIIHTGLGRQELRLEAMENW</sequence>
<proteinExistence type="predicted"/>
<evidence type="ECO:0000313" key="3">
    <source>
        <dbReference type="Proteomes" id="UP000696280"/>
    </source>
</evidence>
<dbReference type="EMBL" id="CAJVRL010000001">
    <property type="protein sequence ID" value="CAG8949006.1"/>
    <property type="molecule type" value="Genomic_DNA"/>
</dbReference>
<dbReference type="SUPFAM" id="SSF52047">
    <property type="entry name" value="RNI-like"/>
    <property type="match status" value="1"/>
</dbReference>
<accession>A0A9N9KLA1</accession>
<comment type="caution">
    <text evidence="2">The sequence shown here is derived from an EMBL/GenBank/DDBJ whole genome shotgun (WGS) entry which is preliminary data.</text>
</comment>
<dbReference type="OrthoDB" id="5421601at2759"/>
<dbReference type="Proteomes" id="UP000696280">
    <property type="component" value="Unassembled WGS sequence"/>
</dbReference>
<gene>
    <name evidence="2" type="ORF">HYFRA_00002134</name>
</gene>
<name>A0A9N9KLA1_9HELO</name>
<keyword evidence="1" id="KW-0175">Coiled coil</keyword>